<comment type="caution">
    <text evidence="2">The sequence shown here is derived from an EMBL/GenBank/DDBJ whole genome shotgun (WGS) entry which is preliminary data.</text>
</comment>
<proteinExistence type="predicted"/>
<evidence type="ECO:0000313" key="2">
    <source>
        <dbReference type="EMBL" id="MBB4665711.1"/>
    </source>
</evidence>
<reference evidence="2 3" key="1">
    <citation type="submission" date="2020-08" db="EMBL/GenBank/DDBJ databases">
        <title>Sequencing the genomes of 1000 actinobacteria strains.</title>
        <authorList>
            <person name="Klenk H.-P."/>
        </authorList>
    </citation>
    <scope>NUCLEOTIDE SEQUENCE [LARGE SCALE GENOMIC DNA]</scope>
    <source>
        <strain evidence="2 3">DSM 24947</strain>
    </source>
</reference>
<dbReference type="PROSITE" id="PS51257">
    <property type="entry name" value="PROKAR_LIPOPROTEIN"/>
    <property type="match status" value="1"/>
</dbReference>
<keyword evidence="3" id="KW-1185">Reference proteome</keyword>
<name>A0A7W7BN46_9MICO</name>
<dbReference type="Proteomes" id="UP000573729">
    <property type="component" value="Unassembled WGS sequence"/>
</dbReference>
<sequence>MKSSRTAGVAVAAISMLILAGCASSGEEPTDNGTEPAAELSSEAQAAKDIVDAASVSVEEFTAPGPVFDGTGGHLVVARSHPIRFAVERSEAEHIPLAVAYRASSPFTYPATWGTGTVTHRTFTFRETLQPALNAGFLLDEIDEPLPTRQLREISPERAAWMDSHVGIIIYRFRKPLDGR</sequence>
<evidence type="ECO:0000256" key="1">
    <source>
        <dbReference type="SAM" id="SignalP"/>
    </source>
</evidence>
<dbReference type="EMBL" id="JACHMD010000001">
    <property type="protein sequence ID" value="MBB4665711.1"/>
    <property type="molecule type" value="Genomic_DNA"/>
</dbReference>
<gene>
    <name evidence="2" type="ORF">BKA24_000420</name>
</gene>
<dbReference type="AlphaFoldDB" id="A0A7W7BN46"/>
<feature type="chain" id="PRO_5039048531" description="Lipoprotein" evidence="1">
    <location>
        <begin position="21"/>
        <end position="180"/>
    </location>
</feature>
<organism evidence="2 3">
    <name type="scientific">Microbacterium marinum</name>
    <dbReference type="NCBI Taxonomy" id="421115"/>
    <lineage>
        <taxon>Bacteria</taxon>
        <taxon>Bacillati</taxon>
        <taxon>Actinomycetota</taxon>
        <taxon>Actinomycetes</taxon>
        <taxon>Micrococcales</taxon>
        <taxon>Microbacteriaceae</taxon>
        <taxon>Microbacterium</taxon>
    </lineage>
</organism>
<evidence type="ECO:0008006" key="4">
    <source>
        <dbReference type="Google" id="ProtNLM"/>
    </source>
</evidence>
<dbReference type="RefSeq" id="WP_184214645.1">
    <property type="nucleotide sequence ID" value="NZ_JACHMD010000001.1"/>
</dbReference>
<evidence type="ECO:0000313" key="3">
    <source>
        <dbReference type="Proteomes" id="UP000573729"/>
    </source>
</evidence>
<keyword evidence="1" id="KW-0732">Signal</keyword>
<feature type="signal peptide" evidence="1">
    <location>
        <begin position="1"/>
        <end position="20"/>
    </location>
</feature>
<protein>
    <recommendedName>
        <fullName evidence="4">Lipoprotein</fullName>
    </recommendedName>
</protein>
<accession>A0A7W7BN46</accession>